<keyword evidence="3" id="KW-0408">Iron</keyword>
<feature type="domain" description="Calcineurin-like phosphoesterase" evidence="5">
    <location>
        <begin position="2"/>
        <end position="196"/>
    </location>
</feature>
<keyword evidence="1" id="KW-0479">Metal-binding</keyword>
<name>A0ABT4QF03_9BACL</name>
<organism evidence="6 7">
    <name type="scientific">Paenibacillus gyeongsangnamensis</name>
    <dbReference type="NCBI Taxonomy" id="3388067"/>
    <lineage>
        <taxon>Bacteria</taxon>
        <taxon>Bacillati</taxon>
        <taxon>Bacillota</taxon>
        <taxon>Bacilli</taxon>
        <taxon>Bacillales</taxon>
        <taxon>Paenibacillaceae</taxon>
        <taxon>Paenibacillus</taxon>
    </lineage>
</organism>
<evidence type="ECO:0000256" key="1">
    <source>
        <dbReference type="ARBA" id="ARBA00022723"/>
    </source>
</evidence>
<evidence type="ECO:0000313" key="6">
    <source>
        <dbReference type="EMBL" id="MCZ8515453.1"/>
    </source>
</evidence>
<dbReference type="InterPro" id="IPR029052">
    <property type="entry name" value="Metallo-depent_PP-like"/>
</dbReference>
<keyword evidence="7" id="KW-1185">Reference proteome</keyword>
<dbReference type="InterPro" id="IPR004843">
    <property type="entry name" value="Calcineurin-like_PHP"/>
</dbReference>
<dbReference type="InterPro" id="IPR050884">
    <property type="entry name" value="CNP_phosphodiesterase-III"/>
</dbReference>
<evidence type="ECO:0000256" key="4">
    <source>
        <dbReference type="ARBA" id="ARBA00025742"/>
    </source>
</evidence>
<protein>
    <submittedName>
        <fullName evidence="6">Metallophosphoesterase</fullName>
    </submittedName>
</protein>
<dbReference type="EMBL" id="JAQAGZ010000017">
    <property type="protein sequence ID" value="MCZ8515453.1"/>
    <property type="molecule type" value="Genomic_DNA"/>
</dbReference>
<evidence type="ECO:0000259" key="5">
    <source>
        <dbReference type="Pfam" id="PF00149"/>
    </source>
</evidence>
<sequence length="282" mass="32440">MLRLALMGDLHYPLIEQANRELFELREGFYFNFLKSFLDLEADLHISLGDLTHNGLMQEFEEVYHCIRTSPVSFRHVLGNHDAYAMSKAQISSVMDHPPYEALETEEALLVFLDSTRELQPQDWSGDLDAQQLEWLESQIQRNPDKPILIFAHHPVYDTTHMSRENKMHIDPLLDIPSILGKRNGIGLYFNGHNHTHSIVHKEGWSFIQTAACLCDPSFRIVEIDSGQIQTRVNHVEDPEILQHAHELFKKLPGYHAPMNAHGEPSDRNCSILLPQRKAYSS</sequence>
<reference evidence="6 7" key="1">
    <citation type="submission" date="2022-12" db="EMBL/GenBank/DDBJ databases">
        <title>Draft genome sequence of Paenibacillus sp. dW9.</title>
        <authorList>
            <person name="Choi E.-W."/>
            <person name="Kim D.-U."/>
        </authorList>
    </citation>
    <scope>NUCLEOTIDE SEQUENCE [LARGE SCALE GENOMIC DNA]</scope>
    <source>
        <strain evidence="7">dW9</strain>
    </source>
</reference>
<keyword evidence="2" id="KW-0378">Hydrolase</keyword>
<evidence type="ECO:0000256" key="3">
    <source>
        <dbReference type="ARBA" id="ARBA00023004"/>
    </source>
</evidence>
<dbReference type="Pfam" id="PF00149">
    <property type="entry name" value="Metallophos"/>
    <property type="match status" value="1"/>
</dbReference>
<evidence type="ECO:0000256" key="2">
    <source>
        <dbReference type="ARBA" id="ARBA00022801"/>
    </source>
</evidence>
<proteinExistence type="inferred from homology"/>
<dbReference type="PANTHER" id="PTHR42988:SF2">
    <property type="entry name" value="CYCLIC NUCLEOTIDE PHOSPHODIESTERASE CBUA0032-RELATED"/>
    <property type="match status" value="1"/>
</dbReference>
<dbReference type="SUPFAM" id="SSF56300">
    <property type="entry name" value="Metallo-dependent phosphatases"/>
    <property type="match status" value="1"/>
</dbReference>
<evidence type="ECO:0000313" key="7">
    <source>
        <dbReference type="Proteomes" id="UP001527882"/>
    </source>
</evidence>
<comment type="similarity">
    <text evidence="4">Belongs to the cyclic nucleotide phosphodiesterase class-III family.</text>
</comment>
<dbReference type="RefSeq" id="WP_269883975.1">
    <property type="nucleotide sequence ID" value="NZ_JAQAGZ010000017.1"/>
</dbReference>
<gene>
    <name evidence="6" type="ORF">O9H85_24205</name>
</gene>
<comment type="caution">
    <text evidence="6">The sequence shown here is derived from an EMBL/GenBank/DDBJ whole genome shotgun (WGS) entry which is preliminary data.</text>
</comment>
<accession>A0ABT4QF03</accession>
<dbReference type="Gene3D" id="3.60.21.10">
    <property type="match status" value="1"/>
</dbReference>
<dbReference type="PANTHER" id="PTHR42988">
    <property type="entry name" value="PHOSPHOHYDROLASE"/>
    <property type="match status" value="1"/>
</dbReference>
<dbReference type="Proteomes" id="UP001527882">
    <property type="component" value="Unassembled WGS sequence"/>
</dbReference>